<feature type="region of interest" description="Disordered" evidence="1">
    <location>
        <begin position="367"/>
        <end position="437"/>
    </location>
</feature>
<dbReference type="PANTHER" id="PTHR47197">
    <property type="entry name" value="PROTEIN NIRF"/>
    <property type="match status" value="1"/>
</dbReference>
<dbReference type="SMART" id="SM00710">
    <property type="entry name" value="PbH1"/>
    <property type="match status" value="7"/>
</dbReference>
<dbReference type="EMBL" id="BSDI01000040">
    <property type="protein sequence ID" value="GLI01045.1"/>
    <property type="molecule type" value="Genomic_DNA"/>
</dbReference>
<dbReference type="Pfam" id="PF00801">
    <property type="entry name" value="PKD"/>
    <property type="match status" value="1"/>
</dbReference>
<organism evidence="4 5">
    <name type="scientific">Phytohabitans aurantiacus</name>
    <dbReference type="NCBI Taxonomy" id="3016789"/>
    <lineage>
        <taxon>Bacteria</taxon>
        <taxon>Bacillati</taxon>
        <taxon>Actinomycetota</taxon>
        <taxon>Actinomycetes</taxon>
        <taxon>Micromonosporales</taxon>
        <taxon>Micromonosporaceae</taxon>
    </lineage>
</organism>
<feature type="transmembrane region" description="Helical" evidence="2">
    <location>
        <begin position="27"/>
        <end position="46"/>
    </location>
</feature>
<dbReference type="RefSeq" id="WP_281901744.1">
    <property type="nucleotide sequence ID" value="NZ_BSDI01000040.1"/>
</dbReference>
<dbReference type="InterPro" id="IPR051200">
    <property type="entry name" value="Host-pathogen_enzymatic-act"/>
</dbReference>
<dbReference type="PROSITE" id="PS50093">
    <property type="entry name" value="PKD"/>
    <property type="match status" value="1"/>
</dbReference>
<dbReference type="Gene3D" id="2.160.20.10">
    <property type="entry name" value="Single-stranded right-handed beta-helix, Pectin lyase-like"/>
    <property type="match status" value="1"/>
</dbReference>
<dbReference type="Proteomes" id="UP001144280">
    <property type="component" value="Unassembled WGS sequence"/>
</dbReference>
<dbReference type="Gene3D" id="2.130.10.10">
    <property type="entry name" value="YVTN repeat-like/Quinoprotein amine dehydrogenase"/>
    <property type="match status" value="2"/>
</dbReference>
<keyword evidence="2" id="KW-0472">Membrane</keyword>
<evidence type="ECO:0000259" key="3">
    <source>
        <dbReference type="PROSITE" id="PS50093"/>
    </source>
</evidence>
<sequence length="884" mass="93146">MTRRALHLAAGAVRRIHIRGTSRRTRAILAAATAVPLLAALVLVGLRHTLPPTKPRVLSGTVWLASRAIGKLTLVDGAAAQVAADVTVAAPGTEFTALQQGRFGYAIDNKSGRAAVVDSATLDTVAGTPLPGSPGGIVAYATETSFYVFNTHSRLLQAAEPRTLGQLGRPAAVAGTDRTTASAGNGVWALEPATGQIAHLGATTSSLRENLRRPVIRSTQDVSLHVTAGLPVVLDRATGLASVLDPETGRTRRTLLTNVKDDHIVTGSPTRQRLFIAEPATAALTVCTFQNGACDFTVSVGVGGDELGPTVEVGDHAYVPNHSSNTVSIVDLSSRAVARTVPLFNRNVPFELIPRDGLVFYNDPNSEHAGVIAPDGQVRRIKKYEPPKPTPTVQRTKDNPKSEPTSDPERTPTPSPVGTQRLTPSPSGSPSPGGDLRIQRLRITPRTPEAGQEVHFAADVTGTPDTWQWSVVRDPDGTAEVSSANGEFDHVFDAPGTYRVTLVVVAGPGRAEQSTALTVAVPSPQVRCGDRISVSVVLRADLDCGETSPAIRVIGGDVVIDLNGHTLRSTRVAIEARPLSLENPTENVVVRNGTVFGGVGFERVPGARVEDVTLNGHLNIAQSPGAELRGSEVWAQPPFAVEFSGSSNPVVADVDVRGGMHFSSAIFPVVNDSTITGGRFRVEEFAGTQVTRSTFVDVAVSVFLHDDAVFADNEFVRSKITHFGNSLDNVYQRNRFEGATVAIDLQLAASEAGTLIEDNQFERNDIGVSITGPLNEAAGLTLRRNTFSGNRKAGIFIQAPSGERDGPVTIANNTFTANGRGAPGPVNDGLHVDIEAGEPIFVIRDNTSRSNGDCGIEIRNGAVIDGRGNTSQGDPRGCVGVDCG</sequence>
<dbReference type="InterPro" id="IPR011048">
    <property type="entry name" value="Haem_d1_sf"/>
</dbReference>
<feature type="compositionally biased region" description="Low complexity" evidence="1">
    <location>
        <begin position="424"/>
        <end position="434"/>
    </location>
</feature>
<dbReference type="InterPro" id="IPR012334">
    <property type="entry name" value="Pectin_lyas_fold"/>
</dbReference>
<dbReference type="InterPro" id="IPR013783">
    <property type="entry name" value="Ig-like_fold"/>
</dbReference>
<proteinExistence type="predicted"/>
<dbReference type="InterPro" id="IPR035986">
    <property type="entry name" value="PKD_dom_sf"/>
</dbReference>
<dbReference type="InterPro" id="IPR039448">
    <property type="entry name" value="Beta_helix"/>
</dbReference>
<keyword evidence="2" id="KW-1133">Transmembrane helix</keyword>
<keyword evidence="2" id="KW-0812">Transmembrane</keyword>
<name>A0ABQ5R3Q3_9ACTN</name>
<feature type="domain" description="PKD" evidence="3">
    <location>
        <begin position="444"/>
        <end position="526"/>
    </location>
</feature>
<dbReference type="SUPFAM" id="SSF51126">
    <property type="entry name" value="Pectin lyase-like"/>
    <property type="match status" value="1"/>
</dbReference>
<dbReference type="PANTHER" id="PTHR47197:SF3">
    <property type="entry name" value="DIHYDRO-HEME D1 DEHYDROGENASE"/>
    <property type="match status" value="1"/>
</dbReference>
<gene>
    <name evidence="4" type="ORF">Pa4123_63210</name>
</gene>
<evidence type="ECO:0000313" key="4">
    <source>
        <dbReference type="EMBL" id="GLI01045.1"/>
    </source>
</evidence>
<comment type="caution">
    <text evidence="4">The sequence shown here is derived from an EMBL/GenBank/DDBJ whole genome shotgun (WGS) entry which is preliminary data.</text>
</comment>
<protein>
    <recommendedName>
        <fullName evidence="3">PKD domain-containing protein</fullName>
    </recommendedName>
</protein>
<evidence type="ECO:0000313" key="5">
    <source>
        <dbReference type="Proteomes" id="UP001144280"/>
    </source>
</evidence>
<reference evidence="4" key="1">
    <citation type="submission" date="2022-12" db="EMBL/GenBank/DDBJ databases">
        <title>New Phytohabitans aurantiacus sp. RD004123 nov., an actinomycete isolated from soil.</title>
        <authorList>
            <person name="Triningsih D.W."/>
            <person name="Harunari E."/>
            <person name="Igarashi Y."/>
        </authorList>
    </citation>
    <scope>NUCLEOTIDE SEQUENCE</scope>
    <source>
        <strain evidence="4">RD004123</strain>
    </source>
</reference>
<dbReference type="SUPFAM" id="SSF51004">
    <property type="entry name" value="C-terminal (heme d1) domain of cytochrome cd1-nitrite reductase"/>
    <property type="match status" value="1"/>
</dbReference>
<evidence type="ECO:0000256" key="2">
    <source>
        <dbReference type="SAM" id="Phobius"/>
    </source>
</evidence>
<dbReference type="InterPro" id="IPR000601">
    <property type="entry name" value="PKD_dom"/>
</dbReference>
<dbReference type="SUPFAM" id="SSF49299">
    <property type="entry name" value="PKD domain"/>
    <property type="match status" value="1"/>
</dbReference>
<dbReference type="InterPro" id="IPR006626">
    <property type="entry name" value="PbH1"/>
</dbReference>
<dbReference type="SMART" id="SM00089">
    <property type="entry name" value="PKD"/>
    <property type="match status" value="1"/>
</dbReference>
<keyword evidence="5" id="KW-1185">Reference proteome</keyword>
<dbReference type="Pfam" id="PF13229">
    <property type="entry name" value="Beta_helix"/>
    <property type="match status" value="1"/>
</dbReference>
<dbReference type="Gene3D" id="2.60.40.10">
    <property type="entry name" value="Immunoglobulins"/>
    <property type="match status" value="1"/>
</dbReference>
<dbReference type="InterPro" id="IPR015943">
    <property type="entry name" value="WD40/YVTN_repeat-like_dom_sf"/>
</dbReference>
<dbReference type="InterPro" id="IPR011050">
    <property type="entry name" value="Pectin_lyase_fold/virulence"/>
</dbReference>
<accession>A0ABQ5R3Q3</accession>
<dbReference type="InterPro" id="IPR022409">
    <property type="entry name" value="PKD/Chitinase_dom"/>
</dbReference>
<evidence type="ECO:0000256" key="1">
    <source>
        <dbReference type="SAM" id="MobiDB-lite"/>
    </source>
</evidence>